<evidence type="ECO:0000313" key="10">
    <source>
        <dbReference type="Proteomes" id="UP001157974"/>
    </source>
</evidence>
<evidence type="ECO:0000256" key="7">
    <source>
        <dbReference type="ARBA" id="ARBA00035180"/>
    </source>
</evidence>
<comment type="subcellular location">
    <subcellularLocation>
        <location evidence="1">Mitochondrion</location>
    </subcellularLocation>
</comment>
<keyword evidence="5" id="KW-0496">Mitochondrion</keyword>
<dbReference type="InterPro" id="IPR052473">
    <property type="entry name" value="mtLSU_mL53"/>
</dbReference>
<evidence type="ECO:0000256" key="4">
    <source>
        <dbReference type="ARBA" id="ARBA00022980"/>
    </source>
</evidence>
<dbReference type="EMBL" id="JAMWBK010000006">
    <property type="protein sequence ID" value="KAJ8904384.1"/>
    <property type="molecule type" value="Genomic_DNA"/>
</dbReference>
<dbReference type="AlphaFoldDB" id="A0AAV8UPA9"/>
<dbReference type="PANTHER" id="PTHR33618">
    <property type="entry name" value="39S RIBOSOMAL PROTEIN L53, MITOCHONDRIAL"/>
    <property type="match status" value="1"/>
</dbReference>
<evidence type="ECO:0000256" key="2">
    <source>
        <dbReference type="ARBA" id="ARBA00005557"/>
    </source>
</evidence>
<comment type="caution">
    <text evidence="9">The sequence shown here is derived from an EMBL/GenBank/DDBJ whole genome shotgun (WGS) entry which is preliminary data.</text>
</comment>
<evidence type="ECO:0000256" key="6">
    <source>
        <dbReference type="ARBA" id="ARBA00023274"/>
    </source>
</evidence>
<name>A0AAV8UPA9_9RHOD</name>
<dbReference type="Gene3D" id="3.40.30.10">
    <property type="entry name" value="Glutaredoxin"/>
    <property type="match status" value="1"/>
</dbReference>
<reference evidence="9 10" key="1">
    <citation type="journal article" date="2023" name="Nat. Commun.">
        <title>Origin of minicircular mitochondrial genomes in red algae.</title>
        <authorList>
            <person name="Lee Y."/>
            <person name="Cho C.H."/>
            <person name="Lee Y.M."/>
            <person name="Park S.I."/>
            <person name="Yang J.H."/>
            <person name="West J.A."/>
            <person name="Bhattacharya D."/>
            <person name="Yoon H.S."/>
        </authorList>
    </citation>
    <scope>NUCLEOTIDE SEQUENCE [LARGE SCALE GENOMIC DNA]</scope>
    <source>
        <strain evidence="9 10">CCMP1338</strain>
        <tissue evidence="9">Whole cell</tissue>
    </source>
</reference>
<dbReference type="InterPro" id="IPR019716">
    <property type="entry name" value="Ribosomal_mL53"/>
</dbReference>
<dbReference type="Proteomes" id="UP001157974">
    <property type="component" value="Unassembled WGS sequence"/>
</dbReference>
<keyword evidence="3" id="KW-0809">Transit peptide</keyword>
<comment type="similarity">
    <text evidence="2">Belongs to the mitochondrion-specific ribosomal protein mL53 family.</text>
</comment>
<evidence type="ECO:0000256" key="3">
    <source>
        <dbReference type="ARBA" id="ARBA00022946"/>
    </source>
</evidence>
<proteinExistence type="inferred from homology"/>
<evidence type="ECO:0000256" key="5">
    <source>
        <dbReference type="ARBA" id="ARBA00023128"/>
    </source>
</evidence>
<organism evidence="9 10">
    <name type="scientific">Rhodosorus marinus</name>
    <dbReference type="NCBI Taxonomy" id="101924"/>
    <lineage>
        <taxon>Eukaryota</taxon>
        <taxon>Rhodophyta</taxon>
        <taxon>Stylonematophyceae</taxon>
        <taxon>Stylonematales</taxon>
        <taxon>Stylonemataceae</taxon>
        <taxon>Rhodosorus</taxon>
    </lineage>
</organism>
<keyword evidence="6" id="KW-0687">Ribonucleoprotein</keyword>
<sequence length="115" mass="12748">MGKLGRTLKVIEEASTQLAGAMKNVEIRFNPFHSQARSAKAFLKYVSSAPMRLSNPQLEVKVDILEGQDPPEIRIDYMDGTSQTVDPVGVDVGYLTDLVLRKSRLLSKDNPSPFL</sequence>
<dbReference type="GO" id="GO:0005762">
    <property type="term" value="C:mitochondrial large ribosomal subunit"/>
    <property type="evidence" value="ECO:0007669"/>
    <property type="project" value="TreeGrafter"/>
</dbReference>
<dbReference type="Pfam" id="PF10780">
    <property type="entry name" value="MRP_L53"/>
    <property type="match status" value="1"/>
</dbReference>
<keyword evidence="10" id="KW-1185">Reference proteome</keyword>
<evidence type="ECO:0000313" key="9">
    <source>
        <dbReference type="EMBL" id="KAJ8904384.1"/>
    </source>
</evidence>
<keyword evidence="4" id="KW-0689">Ribosomal protein</keyword>
<protein>
    <recommendedName>
        <fullName evidence="7">Large ribosomal subunit protein mL53</fullName>
    </recommendedName>
    <alternativeName>
        <fullName evidence="8">39S ribosomal protein L53, mitochondrial</fullName>
    </alternativeName>
</protein>
<evidence type="ECO:0000256" key="1">
    <source>
        <dbReference type="ARBA" id="ARBA00004173"/>
    </source>
</evidence>
<accession>A0AAV8UPA9</accession>
<dbReference type="PANTHER" id="PTHR33618:SF1">
    <property type="entry name" value="LARGE RIBOSOMAL SUBUNIT PROTEIN ML53"/>
    <property type="match status" value="1"/>
</dbReference>
<gene>
    <name evidence="9" type="ORF">NDN08_000903</name>
</gene>
<evidence type="ECO:0000256" key="8">
    <source>
        <dbReference type="ARBA" id="ARBA00042721"/>
    </source>
</evidence>